<dbReference type="InterPro" id="IPR003593">
    <property type="entry name" value="AAA+_ATPase"/>
</dbReference>
<dbReference type="GO" id="GO:0002376">
    <property type="term" value="P:immune system process"/>
    <property type="evidence" value="ECO:0007669"/>
    <property type="project" value="UniProtKB-KW"/>
</dbReference>
<dbReference type="InterPro" id="IPR011704">
    <property type="entry name" value="ATPase_dyneun-rel_AAA"/>
</dbReference>
<evidence type="ECO:0000313" key="10">
    <source>
        <dbReference type="EMBL" id="EKX40298.1"/>
    </source>
</evidence>
<organism evidence="10">
    <name type="scientific">Guillardia theta (strain CCMP2712)</name>
    <name type="common">Cryptophyte</name>
    <dbReference type="NCBI Taxonomy" id="905079"/>
    <lineage>
        <taxon>Eukaryota</taxon>
        <taxon>Cryptophyceae</taxon>
        <taxon>Pyrenomonadales</taxon>
        <taxon>Geminigeraceae</taxon>
        <taxon>Guillardia</taxon>
    </lineage>
</organism>
<comment type="subcellular location">
    <subcellularLocation>
        <location evidence="2">Cytoplasm</location>
    </subcellularLocation>
    <subcellularLocation>
        <location evidence="1">Plastid</location>
        <location evidence="1">Chloroplast</location>
    </subcellularLocation>
</comment>
<dbReference type="EMBL" id="JH993032">
    <property type="protein sequence ID" value="EKX40298.1"/>
    <property type="molecule type" value="Genomic_DNA"/>
</dbReference>
<reference evidence="12" key="2">
    <citation type="submission" date="2012-11" db="EMBL/GenBank/DDBJ databases">
        <authorList>
            <person name="Kuo A."/>
            <person name="Curtis B.A."/>
            <person name="Tanifuji G."/>
            <person name="Burki F."/>
            <person name="Gruber A."/>
            <person name="Irimia M."/>
            <person name="Maruyama S."/>
            <person name="Arias M.C."/>
            <person name="Ball S.G."/>
            <person name="Gile G.H."/>
            <person name="Hirakawa Y."/>
            <person name="Hopkins J.F."/>
            <person name="Rensing S.A."/>
            <person name="Schmutz J."/>
            <person name="Symeonidi A."/>
            <person name="Elias M."/>
            <person name="Eveleigh R.J."/>
            <person name="Herman E.K."/>
            <person name="Klute M.J."/>
            <person name="Nakayama T."/>
            <person name="Obornik M."/>
            <person name="Reyes-Prieto A."/>
            <person name="Armbrust E.V."/>
            <person name="Aves S.J."/>
            <person name="Beiko R.G."/>
            <person name="Coutinho P."/>
            <person name="Dacks J.B."/>
            <person name="Durnford D.G."/>
            <person name="Fast N.M."/>
            <person name="Green B.R."/>
            <person name="Grisdale C."/>
            <person name="Hempe F."/>
            <person name="Henrissat B."/>
            <person name="Hoppner M.P."/>
            <person name="Ishida K.-I."/>
            <person name="Kim E."/>
            <person name="Koreny L."/>
            <person name="Kroth P.G."/>
            <person name="Liu Y."/>
            <person name="Malik S.-B."/>
            <person name="Maier U.G."/>
            <person name="McRose D."/>
            <person name="Mock T."/>
            <person name="Neilson J.A."/>
            <person name="Onodera N.T."/>
            <person name="Poole A.M."/>
            <person name="Pritham E.J."/>
            <person name="Richards T.A."/>
            <person name="Rocap G."/>
            <person name="Roy S.W."/>
            <person name="Sarai C."/>
            <person name="Schaack S."/>
            <person name="Shirato S."/>
            <person name="Slamovits C.H."/>
            <person name="Spencer D.F."/>
            <person name="Suzuki S."/>
            <person name="Worden A.Z."/>
            <person name="Zauner S."/>
            <person name="Barry K."/>
            <person name="Bell C."/>
            <person name="Bharti A.K."/>
            <person name="Crow J.A."/>
            <person name="Grimwood J."/>
            <person name="Kramer R."/>
            <person name="Lindquist E."/>
            <person name="Lucas S."/>
            <person name="Salamov A."/>
            <person name="McFadden G.I."/>
            <person name="Lane C.E."/>
            <person name="Keeling P.J."/>
            <person name="Gray M.W."/>
            <person name="Grigoriev I.V."/>
            <person name="Archibald J.M."/>
        </authorList>
    </citation>
    <scope>NUCLEOTIDE SEQUENCE</scope>
    <source>
        <strain evidence="12">CCMP2712</strain>
    </source>
</reference>
<dbReference type="InterPro" id="IPR027417">
    <property type="entry name" value="P-loop_NTPase"/>
</dbReference>
<evidence type="ECO:0000259" key="9">
    <source>
        <dbReference type="PROSITE" id="PS51981"/>
    </source>
</evidence>
<dbReference type="HOGENOM" id="CLU_225088_0_0_1"/>
<dbReference type="GO" id="GO:0009507">
    <property type="term" value="C:chloroplast"/>
    <property type="evidence" value="ECO:0007669"/>
    <property type="project" value="UniProtKB-SubCell"/>
</dbReference>
<dbReference type="OrthoDB" id="447708at2759"/>
<dbReference type="Pfam" id="PF07728">
    <property type="entry name" value="AAA_5"/>
    <property type="match status" value="1"/>
</dbReference>
<dbReference type="GeneID" id="17297149"/>
<dbReference type="Pfam" id="PF20173">
    <property type="entry name" value="ZnF_RZ-type"/>
    <property type="match status" value="1"/>
</dbReference>
<feature type="region of interest" description="Disordered" evidence="8">
    <location>
        <begin position="1443"/>
        <end position="1463"/>
    </location>
</feature>
<dbReference type="CDD" id="cd00009">
    <property type="entry name" value="AAA"/>
    <property type="match status" value="1"/>
</dbReference>
<dbReference type="InterPro" id="IPR025662">
    <property type="entry name" value="Sigma_54_int_dom_ATP-bd_1"/>
</dbReference>
<dbReference type="PROSITE" id="PS51981">
    <property type="entry name" value="ZF_RZ"/>
    <property type="match status" value="1"/>
</dbReference>
<dbReference type="RefSeq" id="XP_005827278.1">
    <property type="nucleotide sequence ID" value="XM_005827221.1"/>
</dbReference>
<dbReference type="GO" id="GO:0005524">
    <property type="term" value="F:ATP binding"/>
    <property type="evidence" value="ECO:0007669"/>
    <property type="project" value="InterPro"/>
</dbReference>
<dbReference type="Gene3D" id="3.40.50.300">
    <property type="entry name" value="P-loop containing nucleotide triphosphate hydrolases"/>
    <property type="match status" value="2"/>
</dbReference>
<accession>L1IVM9</accession>
<proteinExistence type="predicted"/>
<evidence type="ECO:0000256" key="7">
    <source>
        <dbReference type="ARBA" id="ARBA00022859"/>
    </source>
</evidence>
<dbReference type="PANTHER" id="PTHR22605">
    <property type="entry name" value="RZ-TYPE DOMAIN-CONTAINING PROTEIN"/>
    <property type="match status" value="1"/>
</dbReference>
<dbReference type="PROSITE" id="PS00675">
    <property type="entry name" value="SIGMA54_INTERACT_1"/>
    <property type="match status" value="1"/>
</dbReference>
<evidence type="ECO:0000313" key="11">
    <source>
        <dbReference type="EnsemblProtists" id="EKX40298"/>
    </source>
</evidence>
<gene>
    <name evidence="10" type="ORF">GUITHDRAFT_113541</name>
</gene>
<evidence type="ECO:0000256" key="3">
    <source>
        <dbReference type="ARBA" id="ARBA00022490"/>
    </source>
</evidence>
<dbReference type="GO" id="GO:0016887">
    <property type="term" value="F:ATP hydrolysis activity"/>
    <property type="evidence" value="ECO:0007669"/>
    <property type="project" value="InterPro"/>
</dbReference>
<dbReference type="InterPro" id="IPR046439">
    <property type="entry name" value="ZF_RZ_dom"/>
</dbReference>
<keyword evidence="4" id="KW-0479">Metal-binding</keyword>
<evidence type="ECO:0000256" key="5">
    <source>
        <dbReference type="ARBA" id="ARBA00022771"/>
    </source>
</evidence>
<name>L1IVM9_GUITC</name>
<dbReference type="SUPFAM" id="SSF52540">
    <property type="entry name" value="P-loop containing nucleoside triphosphate hydrolases"/>
    <property type="match status" value="2"/>
</dbReference>
<keyword evidence="12" id="KW-1185">Reference proteome</keyword>
<evidence type="ECO:0000313" key="12">
    <source>
        <dbReference type="Proteomes" id="UP000011087"/>
    </source>
</evidence>
<sequence>MTFPECYISADNNAIEAIDFQKAVNIFRDKVSDSELFNSCARKLLSTCEANGTFQAIYKARELAVQMLLETIRGEKHHKDVKSRTSSQVNKSKEIEALECLLPQNACRESDRKELLSVYYEFVHSDPAVIFNYSKNMIFFFKDVLKSNIPPRLQSFVTQYEGIDLKKLTMLGEKLKWDDHDLICNAILHPQVGTFRHMLVQFRDDILDKTAEHCWPQIDSLSQLAPILSFLGEVCPTRDSLERKLKNLRVMIIANRNLARPVALLDSLSHTVYEMCNASQPDAALAAVCKILKSQILINVAEANLSMNQLVQLFQLVDSPDLIARKNFRILRQSKFVIDMERLASFASEPFDEGQAGLVVSLETGDSDSKFRLLGGRVWTRIVGQDMFALFTEVIVQINSEKELNPSVEDPELDKMIVSIEEMQARAHEVLKLANVFLEYFKLGWSYKSSGKIDFNCVQPEQYRLGALKIMREKRPEDEISSKNFISSESRNLRDIYLRARDRFPWTSFCFRRDVMTMKDTPWVKLVNGIASTYPDESCDAPPAPTQLEGELFHWLTSKSKASLGSVESKAKFEGFPLDAIRSGSRIWLATSVNDDMMTVTLSMLQLLAVNYPLETSLLPCDCSVTHESFQGLIWRIEAASELVDRDAEYFEVARVLLCQGGVVIHRPETLKHTIQDLLVSALLRYMTCCSRSSRVYPVIALILPEGSSRFQTILRSMVEVRMVNTSELIAMQEESMVTCTNVKSVVVMPTVNSALGRRPDDHLVPSDTFRVQLSHEMTIQDLVRVIKQRSDDDKPISLDFGSSFASFANGSLSGVIISYFLWGVVGQLHLQPIVLRHATSLYAEIVCDDSSSLKRRFPILKLVPPQRISVISPFVINLDDSVSNLSPSFHQLVQSCTHRPVYDRDVMRAMQALFEVNSDAGSPNKQPLPFVYTPLALTIISKIALQVKQAFQAEATGTFPVLLSGDTGTGKTYLLYKFLELLMGSGVLENLSDTVSIYTLSARFKTREIEELGLEIKKEAFNKSAGKSKRREVPMVILDEVTSSPAQEAIKRLMANREIKNGVSNLTRIKHNDLILLGTCNPDPVRDDVFSLSQEMETVKIDVQNLDAGVRRKFIEERLQDREYGLKLPNAETFRKAVVLIETSFMADEQNASFIGCVSLRDAVRCISLAKKALYHWPDSCGKSIFEMLSLSDLTVDDELRALGLSCYICFGIRTIPRAAFFERVEAKTGIELEHIICTFQDSILNELAIPSNVVKTQALKENLTVSVICLALRHPLLLLGCDGTSKTLSLNMAISQMQGKFSKSTFLQGISRMQSFNIQLSEATSASHIAKIKSTVLDWEKKSKLSVPCIFMEELSMAKMGSSGPLRALHDVLDAHQDTAGAQARHEIGSGSNPFAFVATSNYKPGTNQIPIGRALANRMIVLAHPDPSLEDLKSLAVRVGMNESSSSSSSSSSSGDLNSNDDERVKEIIENAIDRLSVLVPHSVSVRSLLSFARCLGMQLSRGNDELESCLLAATCHLQKINPEETSKVLRAVMGNERYELPSLASVLESLAGLNGTKRPIMFLYQSVGDIYTIIRHVRQAIQKQMKRSQEDRTQKVVGICPCSSNKSTEGMPSSEKDSLLPERLYALLNLKSSVEAGGTTFLLNPEPMLQGMHALLNDFEQSHSTLQINECNENVSINPTSHIILLVHWESSLSFHSALLSRTAIVNLEMFGRSGRRVWDSPYSRILDLYAKQRGLMDAGQMDKEIELLEELETPLDSFIRSIVTGEGQYYQQTRAKLTFIFVDNILPCFVCRNSNILAVDGARHDTQSSLLEAIQNGVKSLANDLTEHVCLMIDLSSSDSKNAIEVLALLGFSGFTFRVSAKPSLSQQFMKLSAKESKRVVVILNSCLARSFSCGRCSAWKEPNAPMLEHIMKHYFIRNISIPYPDWPSISDIAKDPSTLFLKFVATVHDRITETHAMPKTPNKAELLLELCKTLATSLVGEDDLKNLLFCPYQDLVNLTELRPLQEIQESRLQTFSKVVQEVRRTRSALSLRSSLVERCLQLSEVVAAKIVSKVSKACLFPDKQRLSYIRAVLSSQVFPWQRDLIRASMGGRAMLSVASPFLVPTSPSVQFLPFVADMLEVVLRGEVGYMEGHLDVETIRGRIQLSFPSLLGLELGEIFPDFIREVILYVARKHNLGSKGWRDSLSCQWLEAASQGDLARAMWVLINFESWIAAGTLFCCPPDPHSNSGRRQEDGKEDRYLLVESLVRKIVEMMRQSNQQRDGNMIRFHAILPRLIKFAIENLLSSSRKCHSDANLSSLYQVTLLWQLKQMSDGSTVKAAFHQSCEVIFDKKLDNYLNGFETNTLQLLSSVFLRCHEIKDLPDKSIARVVNKLGVEHGGPSFLASCARIKNSDIQVFLSYLDLSFQRSKVHQVHEVARREETRVVARGLRYFFQATGWSVDALVYFIIENRHAAASPWAAMYLALSSILIPSLVQDESFLSQIKGEQATAAVQWKQLFAPSYSLPVKNFLIRCLVSRFDERGMYRLKDLPSAVGEWARPYVKKFLSESFQELSVLPDFMEHLEHAETDSPWLYALTRSCCSLRRTPAESLTGEQTSMLDAMRSSLEADMDFCSAAAALWCAILVIVHDGTVLTSASFTQEQNLSSLCLPAAPDGNLETIQKYKEMIGVTSINRCPCGYVYGIGNCGRPDHQGRCPECGQALGGNNHQWANNVSHTLTGIADDTVRGVETSWCFAGPSYTERGLHPMEYRLLSVLLLIPLAVWSPRRGERREQLAKHWAELRAACGLSSDTETQLFVIGVMKRATMMNRSDFAFTGRSFHDKNDRQAHEKAFSETFQRVMGGETCQVVIAEASRLIQSKVEEQSPFIELRDSRILAMDQEQASRCFAPQVLQVVTTRWEEEGDERLMSIRLAVTREPDSFPVLARCLFDRNSSDVSEEHAQRLDLDLNRKLSCFPSLAKGLWRVGAAAAGMQDPPLAKNALEFIESWIGDADELQQFKLSWEVCRFGHRIGCQIVSDVGDLSALQVRDLLWVADSPAEVGLSRTELLLQTLTDAHNQQVELLSRGDSSEPGEGRGFDVSLSTWETVERLPTFLIPWDEARSVIEKFCRECPNAHVDASSLESIAHQWISQRVSFLRLLLNGWPRLQVLDESSGQVAGWMKEYGLRRDVVVASVRLLDRMAQLFGSSSVSGEAPLVRDSLKSMKLESDVPALLGSILEAGAGLKLKFKHLKALQECLLDQLDYRQEEALAGEYRHKYEGEELREVVKGLEADVIKYAFDKSVALCEMVSRNLYSHTDPIQLYLPYAQLPYEEDDSVELETGFSFIFSQPVQLRHLYGLTCALREAYNELR</sequence>
<keyword evidence="7" id="KW-0391">Immunity</keyword>
<dbReference type="GO" id="GO:0004842">
    <property type="term" value="F:ubiquitin-protein transferase activity"/>
    <property type="evidence" value="ECO:0007669"/>
    <property type="project" value="InterPro"/>
</dbReference>
<feature type="domain" description="RZ-type" evidence="9">
    <location>
        <begin position="2657"/>
        <end position="2731"/>
    </location>
</feature>
<keyword evidence="5" id="KW-0863">Zinc-finger</keyword>
<evidence type="ECO:0000256" key="2">
    <source>
        <dbReference type="ARBA" id="ARBA00004496"/>
    </source>
</evidence>
<evidence type="ECO:0000256" key="8">
    <source>
        <dbReference type="SAM" id="MobiDB-lite"/>
    </source>
</evidence>
<dbReference type="InterPro" id="IPR031248">
    <property type="entry name" value="RNF213"/>
</dbReference>
<evidence type="ECO:0000256" key="4">
    <source>
        <dbReference type="ARBA" id="ARBA00022723"/>
    </source>
</evidence>
<evidence type="ECO:0000256" key="6">
    <source>
        <dbReference type="ARBA" id="ARBA00022833"/>
    </source>
</evidence>
<reference evidence="10 12" key="1">
    <citation type="journal article" date="2012" name="Nature">
        <title>Algal genomes reveal evolutionary mosaicism and the fate of nucleomorphs.</title>
        <authorList>
            <consortium name="DOE Joint Genome Institute"/>
            <person name="Curtis B.A."/>
            <person name="Tanifuji G."/>
            <person name="Burki F."/>
            <person name="Gruber A."/>
            <person name="Irimia M."/>
            <person name="Maruyama S."/>
            <person name="Arias M.C."/>
            <person name="Ball S.G."/>
            <person name="Gile G.H."/>
            <person name="Hirakawa Y."/>
            <person name="Hopkins J.F."/>
            <person name="Kuo A."/>
            <person name="Rensing S.A."/>
            <person name="Schmutz J."/>
            <person name="Symeonidi A."/>
            <person name="Elias M."/>
            <person name="Eveleigh R.J."/>
            <person name="Herman E.K."/>
            <person name="Klute M.J."/>
            <person name="Nakayama T."/>
            <person name="Obornik M."/>
            <person name="Reyes-Prieto A."/>
            <person name="Armbrust E.V."/>
            <person name="Aves S.J."/>
            <person name="Beiko R.G."/>
            <person name="Coutinho P."/>
            <person name="Dacks J.B."/>
            <person name="Durnford D.G."/>
            <person name="Fast N.M."/>
            <person name="Green B.R."/>
            <person name="Grisdale C.J."/>
            <person name="Hempel F."/>
            <person name="Henrissat B."/>
            <person name="Hoppner M.P."/>
            <person name="Ishida K."/>
            <person name="Kim E."/>
            <person name="Koreny L."/>
            <person name="Kroth P.G."/>
            <person name="Liu Y."/>
            <person name="Malik S.B."/>
            <person name="Maier U.G."/>
            <person name="McRose D."/>
            <person name="Mock T."/>
            <person name="Neilson J.A."/>
            <person name="Onodera N.T."/>
            <person name="Poole A.M."/>
            <person name="Pritham E.J."/>
            <person name="Richards T.A."/>
            <person name="Rocap G."/>
            <person name="Roy S.W."/>
            <person name="Sarai C."/>
            <person name="Schaack S."/>
            <person name="Shirato S."/>
            <person name="Slamovits C.H."/>
            <person name="Spencer D.F."/>
            <person name="Suzuki S."/>
            <person name="Worden A.Z."/>
            <person name="Zauner S."/>
            <person name="Barry K."/>
            <person name="Bell C."/>
            <person name="Bharti A.K."/>
            <person name="Crow J.A."/>
            <person name="Grimwood J."/>
            <person name="Kramer R."/>
            <person name="Lindquist E."/>
            <person name="Lucas S."/>
            <person name="Salamov A."/>
            <person name="McFadden G.I."/>
            <person name="Lane C.E."/>
            <person name="Keeling P.J."/>
            <person name="Gray M.W."/>
            <person name="Grigoriev I.V."/>
            <person name="Archibald J.M."/>
        </authorList>
    </citation>
    <scope>NUCLEOTIDE SEQUENCE</scope>
    <source>
        <strain evidence="10 12">CCMP2712</strain>
    </source>
</reference>
<feature type="compositionally biased region" description="Low complexity" evidence="8">
    <location>
        <begin position="1447"/>
        <end position="1457"/>
    </location>
</feature>
<keyword evidence="3" id="KW-0963">Cytoplasm</keyword>
<dbReference type="EnsemblProtists" id="EKX40298">
    <property type="protein sequence ID" value="EKX40298"/>
    <property type="gene ID" value="GUITHDRAFT_113541"/>
</dbReference>
<dbReference type="Proteomes" id="UP000011087">
    <property type="component" value="Unassembled WGS sequence"/>
</dbReference>
<evidence type="ECO:0000256" key="1">
    <source>
        <dbReference type="ARBA" id="ARBA00004229"/>
    </source>
</evidence>
<reference evidence="11" key="3">
    <citation type="submission" date="2015-06" db="UniProtKB">
        <authorList>
            <consortium name="EnsemblProtists"/>
        </authorList>
    </citation>
    <scope>IDENTIFICATION</scope>
</reference>
<dbReference type="KEGG" id="gtt:GUITHDRAFT_113541"/>
<dbReference type="GO" id="GO:0008270">
    <property type="term" value="F:zinc ion binding"/>
    <property type="evidence" value="ECO:0007669"/>
    <property type="project" value="UniProtKB-KW"/>
</dbReference>
<protein>
    <recommendedName>
        <fullName evidence="9">RZ-type domain-containing protein</fullName>
    </recommendedName>
</protein>
<dbReference type="PaxDb" id="55529-EKX40298"/>
<keyword evidence="6" id="KW-0862">Zinc</keyword>
<dbReference type="SMART" id="SM00382">
    <property type="entry name" value="AAA"/>
    <property type="match status" value="2"/>
</dbReference>
<dbReference type="PANTHER" id="PTHR22605:SF1">
    <property type="entry name" value="RZ-TYPE DOMAIN-CONTAINING PROTEIN"/>
    <property type="match status" value="1"/>
</dbReference>